<dbReference type="SUPFAM" id="SSF52266">
    <property type="entry name" value="SGNH hydrolase"/>
    <property type="match status" value="1"/>
</dbReference>
<evidence type="ECO:0000313" key="3">
    <source>
        <dbReference type="Proteomes" id="UP001488805"/>
    </source>
</evidence>
<keyword evidence="3" id="KW-1185">Reference proteome</keyword>
<sequence>MKLLKKETFRSPQYMVIHTGTNDLHILHKNTAEAVRKMAEQASEEFPDTRIVISTLLPRTDTPPHVIHDINMEIRRGCAPLPNVHLASHPTVGTWDLYDGLHLHKERMGIFAKTLKDTALGHNPSTPPVTRSFRDHPRPPRTPPPPPPPPPQYEAEPEEATFPLLGPCPPTPFTISAAEIYNSTVPYPPPHPQQQRYAAAAPVPYPPHPQQRSYAAVVAQPTTTVPPPATSELGDIREMLRT</sequence>
<evidence type="ECO:0008006" key="4">
    <source>
        <dbReference type="Google" id="ProtNLM"/>
    </source>
</evidence>
<gene>
    <name evidence="2" type="ORF">VZT92_002074</name>
</gene>
<proteinExistence type="predicted"/>
<dbReference type="EMBL" id="JBCEZU010000002">
    <property type="protein sequence ID" value="KAK9542079.1"/>
    <property type="molecule type" value="Genomic_DNA"/>
</dbReference>
<comment type="caution">
    <text evidence="2">The sequence shown here is derived from an EMBL/GenBank/DDBJ whole genome shotgun (WGS) entry which is preliminary data.</text>
</comment>
<accession>A0AAW1G7L5</accession>
<feature type="region of interest" description="Disordered" evidence="1">
    <location>
        <begin position="118"/>
        <end position="158"/>
    </location>
</feature>
<dbReference type="Proteomes" id="UP001488805">
    <property type="component" value="Unassembled WGS sequence"/>
</dbReference>
<dbReference type="AlphaFoldDB" id="A0AAW1G7L5"/>
<dbReference type="InterPro" id="IPR036514">
    <property type="entry name" value="SGNH_hydro_sf"/>
</dbReference>
<evidence type="ECO:0000256" key="1">
    <source>
        <dbReference type="SAM" id="MobiDB-lite"/>
    </source>
</evidence>
<evidence type="ECO:0000313" key="2">
    <source>
        <dbReference type="EMBL" id="KAK9542079.1"/>
    </source>
</evidence>
<organism evidence="2 3">
    <name type="scientific">Zoarces viviparus</name>
    <name type="common">Viviparous eelpout</name>
    <name type="synonym">Blennius viviparus</name>
    <dbReference type="NCBI Taxonomy" id="48416"/>
    <lineage>
        <taxon>Eukaryota</taxon>
        <taxon>Metazoa</taxon>
        <taxon>Chordata</taxon>
        <taxon>Craniata</taxon>
        <taxon>Vertebrata</taxon>
        <taxon>Euteleostomi</taxon>
        <taxon>Actinopterygii</taxon>
        <taxon>Neopterygii</taxon>
        <taxon>Teleostei</taxon>
        <taxon>Neoteleostei</taxon>
        <taxon>Acanthomorphata</taxon>
        <taxon>Eupercaria</taxon>
        <taxon>Perciformes</taxon>
        <taxon>Cottioidei</taxon>
        <taxon>Zoarcales</taxon>
        <taxon>Zoarcidae</taxon>
        <taxon>Zoarcinae</taxon>
        <taxon>Zoarces</taxon>
    </lineage>
</organism>
<dbReference type="Gene3D" id="3.40.50.1110">
    <property type="entry name" value="SGNH hydrolase"/>
    <property type="match status" value="1"/>
</dbReference>
<protein>
    <recommendedName>
        <fullName evidence="4">SGNH hydrolase-type esterase domain-containing protein</fullName>
    </recommendedName>
</protein>
<reference evidence="2 3" key="1">
    <citation type="journal article" date="2024" name="Genome Biol. Evol.">
        <title>Chromosome-level genome assembly of the viviparous eelpout Zoarces viviparus.</title>
        <authorList>
            <person name="Fuhrmann N."/>
            <person name="Brasseur M.V."/>
            <person name="Bakowski C.E."/>
            <person name="Podsiadlowski L."/>
            <person name="Prost S."/>
            <person name="Krehenwinkel H."/>
            <person name="Mayer C."/>
        </authorList>
    </citation>
    <scope>NUCLEOTIDE SEQUENCE [LARGE SCALE GENOMIC DNA]</scope>
    <source>
        <strain evidence="2">NO-MEL_2022_Ind0_liver</strain>
    </source>
</reference>
<feature type="compositionally biased region" description="Pro residues" evidence="1">
    <location>
        <begin position="140"/>
        <end position="152"/>
    </location>
</feature>
<name>A0AAW1G7L5_ZOAVI</name>